<protein>
    <submittedName>
        <fullName evidence="2">TeNSin like protein</fullName>
    </submittedName>
</protein>
<feature type="compositionally biased region" description="Basic and acidic residues" evidence="1">
    <location>
        <begin position="512"/>
        <end position="523"/>
    </location>
</feature>
<feature type="region of interest" description="Disordered" evidence="1">
    <location>
        <begin position="578"/>
        <end position="647"/>
    </location>
</feature>
<feature type="compositionally biased region" description="Acidic residues" evidence="1">
    <location>
        <begin position="919"/>
        <end position="931"/>
    </location>
</feature>
<dbReference type="AlphaFoldDB" id="A0AAD4NAT8"/>
<feature type="compositionally biased region" description="Basic and acidic residues" evidence="1">
    <location>
        <begin position="987"/>
        <end position="999"/>
    </location>
</feature>
<feature type="compositionally biased region" description="Polar residues" evidence="1">
    <location>
        <begin position="1127"/>
        <end position="1136"/>
    </location>
</feature>
<feature type="region of interest" description="Disordered" evidence="1">
    <location>
        <begin position="317"/>
        <end position="557"/>
    </location>
</feature>
<feature type="region of interest" description="Disordered" evidence="1">
    <location>
        <begin position="113"/>
        <end position="173"/>
    </location>
</feature>
<feature type="compositionally biased region" description="Polar residues" evidence="1">
    <location>
        <begin position="601"/>
        <end position="612"/>
    </location>
</feature>
<gene>
    <name evidence="2" type="ORF">DdX_07141</name>
</gene>
<feature type="compositionally biased region" description="Low complexity" evidence="1">
    <location>
        <begin position="113"/>
        <end position="126"/>
    </location>
</feature>
<feature type="region of interest" description="Disordered" evidence="1">
    <location>
        <begin position="726"/>
        <end position="753"/>
    </location>
</feature>
<feature type="compositionally biased region" description="Basic and acidic residues" evidence="1">
    <location>
        <begin position="906"/>
        <end position="915"/>
    </location>
</feature>
<feature type="compositionally biased region" description="Low complexity" evidence="1">
    <location>
        <begin position="502"/>
        <end position="511"/>
    </location>
</feature>
<dbReference type="EMBL" id="JAKKPZ010000009">
    <property type="protein sequence ID" value="KAI1717395.1"/>
    <property type="molecule type" value="Genomic_DNA"/>
</dbReference>
<feature type="compositionally biased region" description="Basic and acidic residues" evidence="1">
    <location>
        <begin position="388"/>
        <end position="406"/>
    </location>
</feature>
<keyword evidence="3" id="KW-1185">Reference proteome</keyword>
<feature type="compositionally biased region" description="Polar residues" evidence="1">
    <location>
        <begin position="632"/>
        <end position="644"/>
    </location>
</feature>
<feature type="compositionally biased region" description="Basic and acidic residues" evidence="1">
    <location>
        <begin position="856"/>
        <end position="865"/>
    </location>
</feature>
<evidence type="ECO:0000313" key="3">
    <source>
        <dbReference type="Proteomes" id="UP001201812"/>
    </source>
</evidence>
<feature type="compositionally biased region" description="Polar residues" evidence="1">
    <location>
        <begin position="954"/>
        <end position="976"/>
    </location>
</feature>
<organism evidence="2 3">
    <name type="scientific">Ditylenchus destructor</name>
    <dbReference type="NCBI Taxonomy" id="166010"/>
    <lineage>
        <taxon>Eukaryota</taxon>
        <taxon>Metazoa</taxon>
        <taxon>Ecdysozoa</taxon>
        <taxon>Nematoda</taxon>
        <taxon>Chromadorea</taxon>
        <taxon>Rhabditida</taxon>
        <taxon>Tylenchina</taxon>
        <taxon>Tylenchomorpha</taxon>
        <taxon>Sphaerularioidea</taxon>
        <taxon>Anguinidae</taxon>
        <taxon>Anguininae</taxon>
        <taxon>Ditylenchus</taxon>
    </lineage>
</organism>
<feature type="compositionally biased region" description="Basic and acidic residues" evidence="1">
    <location>
        <begin position="613"/>
        <end position="631"/>
    </location>
</feature>
<sequence>MRFESSLERYKRFGSEGYTNGREQLFSLLWSQKNPSGILSASILKEIEKLWIEKAAAVDLCNISSHSAQSDLYSDDRSLSLPSADVPASDQNLVHKRSNASILFQNQQQLTSTSTAVSANSATTTTDGADSGIGSDCPKSGELTSMKELPPEVPPKPRRNSFAGSIGSYHDPDEAMRQAYEDSYEYYSTVGREKSVLPAFLRPLASASANGDAETKSITSQKTVTSRIEPDLVGKDRYDPNSKCFSYVPAKSLKEHYKAPKKPSRRRSVAEQSDLNIPEKHEALVVAESLRKLNMSSDDLTRDPEKEVPKWEAEINKISGKLPDSPPARSKSTVHPAFQPPPEDALRPKSVHRDEDEIDKISGKFPARYSPPRRSKSVHPAFQTPAEDALHPKTAHREEDELDKISGKFPSRYSPTPRHKHIHPAFQPPVEDALHPSHHISREENEIDQISGKFPARYSPPPRNKRIHPAFQPPAEDALHPKHHKSNTELDDLLPNGYLPNSTSTRPSRSTFNERRNYEDVAERPLILDQRKKATTRSSSPSRYSSQPALNQDRNDMDELLDPDFYFTITSTPSRYKPQAAVQLRDRSAPSPIVRPKMEESSGSYSINQISQRDLDDLNDTIERKTSKRSENYSPQPYATSSRIPNEDYRIRHSRSVNSTPMIIRERKIITHDNYDALSDSETNDDWLTLKLKALQNKRYMDPDAQKRRNTEKILLEELKNVTAERDAARGKREQDYSFEGMGRKQEPNGDPLEEYKREEERLKNTESPFVDELRIANRLTQKQQQRGHQPSYLPSNMKSNTDSFTSTTLPGWSETTTPTITPLPSTPLAAQARRGATPTGQIVKGKPPTPPPTSRGHEGRERFSPARSPMTIMQQRRAGASSTPPMNAATRTLPVGGDGMSRSAYQRERSRLVRSENLSDDENESGDEGADFGNLRKLIQSNRAKTVGPIDSHSANAPVSNANTQSAYSKPNGTKSILKRQSFDSGRTDDWEESRRGSNTEPNNGLYATPDKYKSYTLRNETPNEESPKQQRLSNLAQGQLEKSASLPYQASSRQTPTQRGDRSDTPGFPVGSASRNGGGDTPLPYHPLLYQNSEDFSPQYTHNTYPGGNITQRGASPRSMYYGQSRRSSMTSIVQAPDRGQSRGKQSDSQLLYPEGWIWPTGLRLASSLVVYAFLGPINTLLLMSEDKIEQRSRCLPALIPDDVC</sequence>
<evidence type="ECO:0000313" key="2">
    <source>
        <dbReference type="EMBL" id="KAI1717395.1"/>
    </source>
</evidence>
<feature type="compositionally biased region" description="Low complexity" evidence="1">
    <location>
        <begin position="537"/>
        <end position="546"/>
    </location>
</feature>
<reference evidence="2" key="1">
    <citation type="submission" date="2022-01" db="EMBL/GenBank/DDBJ databases">
        <title>Genome Sequence Resource for Two Populations of Ditylenchus destructor, the Migratory Endoparasitic Phytonematode.</title>
        <authorList>
            <person name="Zhang H."/>
            <person name="Lin R."/>
            <person name="Xie B."/>
        </authorList>
    </citation>
    <scope>NUCLEOTIDE SEQUENCE</scope>
    <source>
        <strain evidence="2">BazhouSP</strain>
    </source>
</reference>
<feature type="compositionally biased region" description="Basic and acidic residues" evidence="1">
    <location>
        <begin position="432"/>
        <end position="444"/>
    </location>
</feature>
<feature type="compositionally biased region" description="Low complexity" evidence="1">
    <location>
        <begin position="816"/>
        <end position="828"/>
    </location>
</feature>
<feature type="compositionally biased region" description="Polar residues" evidence="1">
    <location>
        <begin position="781"/>
        <end position="815"/>
    </location>
</feature>
<name>A0AAD4NAT8_9BILA</name>
<evidence type="ECO:0000256" key="1">
    <source>
        <dbReference type="SAM" id="MobiDB-lite"/>
    </source>
</evidence>
<feature type="compositionally biased region" description="Polar residues" evidence="1">
    <location>
        <begin position="1092"/>
        <end position="1116"/>
    </location>
</feature>
<feature type="region of interest" description="Disordered" evidence="1">
    <location>
        <begin position="1041"/>
        <end position="1149"/>
    </location>
</feature>
<feature type="compositionally biased region" description="Basic and acidic residues" evidence="1">
    <location>
        <begin position="344"/>
        <end position="362"/>
    </location>
</feature>
<feature type="compositionally biased region" description="Polar residues" evidence="1">
    <location>
        <begin position="1041"/>
        <end position="1060"/>
    </location>
</feature>
<feature type="region of interest" description="Disordered" evidence="1">
    <location>
        <begin position="781"/>
        <end position="1014"/>
    </location>
</feature>
<accession>A0AAD4NAT8</accession>
<dbReference type="Proteomes" id="UP001201812">
    <property type="component" value="Unassembled WGS sequence"/>
</dbReference>
<proteinExistence type="predicted"/>
<comment type="caution">
    <text evidence="2">The sequence shown here is derived from an EMBL/GenBank/DDBJ whole genome shotgun (WGS) entry which is preliminary data.</text>
</comment>